<feature type="coiled-coil region" evidence="1">
    <location>
        <begin position="405"/>
        <end position="432"/>
    </location>
</feature>
<dbReference type="AlphaFoldDB" id="A0A0E3Q7V6"/>
<dbReference type="GeneID" id="24810944"/>
<evidence type="ECO:0000313" key="3">
    <source>
        <dbReference type="Proteomes" id="UP000033096"/>
    </source>
</evidence>
<sequence length="723" mass="85092">MLEVEYEILRKEGENHQRIFNTDPKLRKINGNAVYIKAPNARGKSTFLNIIALALYGDRLEDSDCRISKSLRSDIQYMASRQNQDYTFNLVLTSKDGKIKLISSKEDPVSKDITIKEIIDDKETYIPLQTFKEKYFLVYDIPEDPLNHITEILSEVKNEQNRYHYKISNFRNYLGEVKSEIAHSRNDQEIERLKFILSEYTDKETKINDATEELQEEIGILELYLSLREFEKYIQNSLYLMQAIDIENKNKSKNRTNVKRFNTQYENKKEKIVSNINKIKKSVYNLSCTLEQLFINRGLDEVKLHTDKIKAIKWEECIKTYTVNSKICSEFLFFKKKINNYLGEKNIRESGKKGSFYQELINVFKQYRSIEISIPGFDKSIDEFIQLLEKEYDNNKTFKYIYDDLHTCLEIISETESEIENLQQDLESLRMLSDKRDRSLLKNDDEKIDNNIAGINQELQPIIEKIDYYKNLAKKNNMVIDENSDPGEIINKREQILAQYPKYSNVFMQGEESFIIEIQNRGKKLEEHKRKQNEILNIKVQTQDKLKTLESKEPHKYHSHATKIDRLSKLIDTLDKNFAKYDEIINKISKGDKLNSEIEKQYNEAISHYFANKIPEFPYIDEFLKPTKIDFLNKSILLEDGREIDMKDISTGQSMSMYIQAILNRPEDDKRRMIVIFDEGATMDSNSLKPIQNILAKQIKQNKILMAVFAKAVDNDLTIEELC</sequence>
<organism evidence="2 3">
    <name type="scientific">Methanosarcina vacuolata Z-761</name>
    <dbReference type="NCBI Taxonomy" id="1434123"/>
    <lineage>
        <taxon>Archaea</taxon>
        <taxon>Methanobacteriati</taxon>
        <taxon>Methanobacteriota</taxon>
        <taxon>Stenosarchaea group</taxon>
        <taxon>Methanomicrobia</taxon>
        <taxon>Methanosarcinales</taxon>
        <taxon>Methanosarcinaceae</taxon>
        <taxon>Methanosarcina</taxon>
    </lineage>
</organism>
<keyword evidence="1" id="KW-0175">Coiled coil</keyword>
<evidence type="ECO:0000256" key="1">
    <source>
        <dbReference type="SAM" id="Coils"/>
    </source>
</evidence>
<dbReference type="Proteomes" id="UP000033096">
    <property type="component" value="Chromosome"/>
</dbReference>
<keyword evidence="3" id="KW-1185">Reference proteome</keyword>
<dbReference type="PATRIC" id="fig|1434123.4.peg.3001"/>
<accession>A0A0E3Q7V6</accession>
<dbReference type="RefSeq" id="WP_048121594.1">
    <property type="nucleotide sequence ID" value="NZ_CP009520.1"/>
</dbReference>
<name>A0A0E3Q7V6_9EURY</name>
<dbReference type="HOGENOM" id="CLU_376363_0_0_2"/>
<dbReference type="EMBL" id="CP009520">
    <property type="protein sequence ID" value="AKB44723.1"/>
    <property type="molecule type" value="Genomic_DNA"/>
</dbReference>
<gene>
    <name evidence="2" type="ORF">MSVAZ_2454</name>
</gene>
<reference evidence="2 3" key="1">
    <citation type="submission" date="2014-07" db="EMBL/GenBank/DDBJ databases">
        <title>Methanogenic archaea and the global carbon cycle.</title>
        <authorList>
            <person name="Henriksen J.R."/>
            <person name="Luke J."/>
            <person name="Reinhart S."/>
            <person name="Benedict M.N."/>
            <person name="Youngblut N.D."/>
            <person name="Metcalf M.E."/>
            <person name="Whitaker R.J."/>
            <person name="Metcalf W.W."/>
        </authorList>
    </citation>
    <scope>NUCLEOTIDE SEQUENCE [LARGE SCALE GENOMIC DNA]</scope>
    <source>
        <strain evidence="2 3">Z-761</strain>
    </source>
</reference>
<dbReference type="KEGG" id="mvc:MSVAZ_2454"/>
<protein>
    <submittedName>
        <fullName evidence="2">DNA double-strand break repair Rad50 ATPase</fullName>
    </submittedName>
</protein>
<evidence type="ECO:0000313" key="2">
    <source>
        <dbReference type="EMBL" id="AKB44723.1"/>
    </source>
</evidence>
<proteinExistence type="predicted"/>
<dbReference type="STRING" id="1434123.MSVAZ_2454"/>